<dbReference type="AlphaFoldDB" id="A0AAV7BVQ1"/>
<dbReference type="Proteomes" id="UP000824782">
    <property type="component" value="Unassembled WGS sequence"/>
</dbReference>
<comment type="caution">
    <text evidence="1">The sequence shown here is derived from an EMBL/GenBank/DDBJ whole genome shotgun (WGS) entry which is preliminary data.</text>
</comment>
<protein>
    <submittedName>
        <fullName evidence="1">Uncharacterized protein</fullName>
    </submittedName>
</protein>
<sequence length="95" mass="11237">MVSMVLNLPDTTDFQWQWKLNTPLLEDAVIMDEIRESFWTHFARTSEEGIDPCIVWEGHKHKIQKYTHGYRSIRSIPTAYKHPKYTHKVQPVALV</sequence>
<reference evidence="1" key="1">
    <citation type="thesis" date="2020" institute="ProQuest LLC" country="789 East Eisenhower Parkway, Ann Arbor, MI, USA">
        <title>Comparative Genomics and Chromosome Evolution.</title>
        <authorList>
            <person name="Mudd A.B."/>
        </authorList>
    </citation>
    <scope>NUCLEOTIDE SEQUENCE</scope>
    <source>
        <strain evidence="1">237g6f4</strain>
        <tissue evidence="1">Blood</tissue>
    </source>
</reference>
<proteinExistence type="predicted"/>
<evidence type="ECO:0000313" key="2">
    <source>
        <dbReference type="Proteomes" id="UP000824782"/>
    </source>
</evidence>
<dbReference type="EMBL" id="WNYA01000004">
    <property type="protein sequence ID" value="KAG8576663.1"/>
    <property type="molecule type" value="Genomic_DNA"/>
</dbReference>
<organism evidence="1 2">
    <name type="scientific">Engystomops pustulosus</name>
    <name type="common">Tungara frog</name>
    <name type="synonym">Physalaemus pustulosus</name>
    <dbReference type="NCBI Taxonomy" id="76066"/>
    <lineage>
        <taxon>Eukaryota</taxon>
        <taxon>Metazoa</taxon>
        <taxon>Chordata</taxon>
        <taxon>Craniata</taxon>
        <taxon>Vertebrata</taxon>
        <taxon>Euteleostomi</taxon>
        <taxon>Amphibia</taxon>
        <taxon>Batrachia</taxon>
        <taxon>Anura</taxon>
        <taxon>Neobatrachia</taxon>
        <taxon>Hyloidea</taxon>
        <taxon>Leptodactylidae</taxon>
        <taxon>Leiuperinae</taxon>
        <taxon>Engystomops</taxon>
    </lineage>
</organism>
<evidence type="ECO:0000313" key="1">
    <source>
        <dbReference type="EMBL" id="KAG8576663.1"/>
    </source>
</evidence>
<name>A0AAV7BVQ1_ENGPU</name>
<accession>A0AAV7BVQ1</accession>
<gene>
    <name evidence="1" type="ORF">GDO81_009930</name>
</gene>
<keyword evidence="2" id="KW-1185">Reference proteome</keyword>